<dbReference type="PANTHER" id="PTHR11705">
    <property type="entry name" value="PROTEASE FAMILY M14 CARBOXYPEPTIDASE A,B"/>
    <property type="match status" value="1"/>
</dbReference>
<dbReference type="PROSITE" id="PS52035">
    <property type="entry name" value="PEPTIDASE_M14"/>
    <property type="match status" value="1"/>
</dbReference>
<protein>
    <submittedName>
        <fullName evidence="9">M14 family zinc carboxypeptidase</fullName>
    </submittedName>
</protein>
<dbReference type="InterPro" id="IPR000601">
    <property type="entry name" value="PKD_dom"/>
</dbReference>
<keyword evidence="9" id="KW-0121">Carboxypeptidase</keyword>
<comment type="caution">
    <text evidence="9">The sequence shown here is derived from an EMBL/GenBank/DDBJ whole genome shotgun (WGS) entry which is preliminary data.</text>
</comment>
<proteinExistence type="inferred from homology"/>
<name>A0ABU8EQY8_9GAMM</name>
<dbReference type="Gene3D" id="3.40.630.10">
    <property type="entry name" value="Zn peptidases"/>
    <property type="match status" value="1"/>
</dbReference>
<feature type="signal peptide" evidence="6">
    <location>
        <begin position="1"/>
        <end position="19"/>
    </location>
</feature>
<keyword evidence="6" id="KW-0732">Signal</keyword>
<dbReference type="InterPro" id="IPR035986">
    <property type="entry name" value="PKD_dom_sf"/>
</dbReference>
<comment type="cofactor">
    <cofactor evidence="1">
        <name>Zn(2+)</name>
        <dbReference type="ChEBI" id="CHEBI:29105"/>
    </cofactor>
</comment>
<evidence type="ECO:0000256" key="2">
    <source>
        <dbReference type="ARBA" id="ARBA00005988"/>
    </source>
</evidence>
<dbReference type="EMBL" id="JBAWKS010000001">
    <property type="protein sequence ID" value="MEI4548502.1"/>
    <property type="molecule type" value="Genomic_DNA"/>
</dbReference>
<evidence type="ECO:0000256" key="5">
    <source>
        <dbReference type="PROSITE-ProRule" id="PRU01379"/>
    </source>
</evidence>
<organism evidence="9 10">
    <name type="scientific">Pseudoalteromonas spongiae</name>
    <dbReference type="NCBI Taxonomy" id="298657"/>
    <lineage>
        <taxon>Bacteria</taxon>
        <taxon>Pseudomonadati</taxon>
        <taxon>Pseudomonadota</taxon>
        <taxon>Gammaproteobacteria</taxon>
        <taxon>Alteromonadales</taxon>
        <taxon>Pseudoalteromonadaceae</taxon>
        <taxon>Pseudoalteromonas</taxon>
    </lineage>
</organism>
<evidence type="ECO:0000256" key="1">
    <source>
        <dbReference type="ARBA" id="ARBA00001947"/>
    </source>
</evidence>
<dbReference type="SMART" id="SM00631">
    <property type="entry name" value="Zn_pept"/>
    <property type="match status" value="1"/>
</dbReference>
<dbReference type="InterPro" id="IPR057247">
    <property type="entry name" value="CARBOXYPEPT_ZN_2"/>
</dbReference>
<dbReference type="InterPro" id="IPR000834">
    <property type="entry name" value="Peptidase_M14"/>
</dbReference>
<accession>A0ABU8EQY8</accession>
<sequence length="733" mass="80402">MLRKLLISGLMLGAVNSYAQQSQHYLVTFPNSDIEAKAKISLHHNLIGDRPNGVLFTLSNEEQSLLERFGATLQPANNLAKQFLTKQQNIFDKLTSNSAGIPGFSCYATVEETFQQVDELVAAHPEYTELVDIGDSWQKQNKGEGYDLKVLKIGKKDLVNPPILFIQSAMHARELATAALTLDFAKQLLAERETNADINWILETQQIHILFQTNPDGRKIAETGVSQRKNVNENHCLEANVGVDLNRNFSFGWGSVDGGSSGDACSATYRGGSPGSEPEVAAVENYVRSIFPDQRGPNVSDAAPENTQGLYLDIHSYSQLILWPWGGSYDAAPNAKGLESLGRKLAYFNDYRPMQSVGLYPTDGTSDNLAYGELGIAHITFELGTAFFQSCGYYGALIKPDNLKALLYAAKVTKAPYQLPQGPDIADINLALNAQQQIVLKANATDTRFKNNSSWPMQNITKVRYAVNQLVSDDNQKLAMFSDGNADSITEQFEIVINDNQLIDKKAIVYMQAQDSDGYWGTITAQSIDTNPPSVAGNVECSGAKCQFNVENPVSGFNYKWQLSGGDVLEGEEATHILPSLGDYSATLVVTNSIGVSNSLAIDFNVTELFAPEVVASHRCNYLACEFDASLSTDADSNTLSYAWKAEDASASGMVFSHDFSQSGSYKVELVVTDEHKQATRYEFDLQVEAEPDPVPLPEVPDDVKKESSGSHSWLMLFILTAGALIRRQRVKH</sequence>
<feature type="chain" id="PRO_5046709435" evidence="6">
    <location>
        <begin position="20"/>
        <end position="733"/>
    </location>
</feature>
<evidence type="ECO:0000313" key="9">
    <source>
        <dbReference type="EMBL" id="MEI4548502.1"/>
    </source>
</evidence>
<dbReference type="RefSeq" id="WP_336434449.1">
    <property type="nucleotide sequence ID" value="NZ_JBAWKS010000001.1"/>
</dbReference>
<evidence type="ECO:0000259" key="7">
    <source>
        <dbReference type="PROSITE" id="PS50093"/>
    </source>
</evidence>
<keyword evidence="10" id="KW-1185">Reference proteome</keyword>
<evidence type="ECO:0000256" key="6">
    <source>
        <dbReference type="SAM" id="SignalP"/>
    </source>
</evidence>
<feature type="domain" description="Peptidase M14" evidence="8">
    <location>
        <begin position="106"/>
        <end position="413"/>
    </location>
</feature>
<evidence type="ECO:0000256" key="3">
    <source>
        <dbReference type="ARBA" id="ARBA00022723"/>
    </source>
</evidence>
<dbReference type="GO" id="GO:0004180">
    <property type="term" value="F:carboxypeptidase activity"/>
    <property type="evidence" value="ECO:0007669"/>
    <property type="project" value="UniProtKB-KW"/>
</dbReference>
<dbReference type="PROSITE" id="PS00133">
    <property type="entry name" value="CARBOXYPEPT_ZN_2"/>
    <property type="match status" value="1"/>
</dbReference>
<keyword evidence="9" id="KW-0645">Protease</keyword>
<comment type="similarity">
    <text evidence="2 5">Belongs to the peptidase M14 family.</text>
</comment>
<dbReference type="Proteomes" id="UP001382455">
    <property type="component" value="Unassembled WGS sequence"/>
</dbReference>
<keyword evidence="4" id="KW-0862">Zinc</keyword>
<evidence type="ECO:0000256" key="4">
    <source>
        <dbReference type="ARBA" id="ARBA00022833"/>
    </source>
</evidence>
<feature type="domain" description="PKD" evidence="7">
    <location>
        <begin position="628"/>
        <end position="674"/>
    </location>
</feature>
<feature type="domain" description="PKD" evidence="7">
    <location>
        <begin position="552"/>
        <end position="613"/>
    </location>
</feature>
<reference evidence="9 10" key="1">
    <citation type="submission" date="2023-12" db="EMBL/GenBank/DDBJ databases">
        <title>Friends and Foes: Symbiotic and Algicidal bacterial influence on Karenia brevis blooms.</title>
        <authorList>
            <person name="Fei C."/>
            <person name="Mohamed A.R."/>
            <person name="Booker A."/>
            <person name="Arshad M."/>
            <person name="Klass S."/>
            <person name="Ahn S."/>
            <person name="Gilbert P.M."/>
            <person name="Heil C.A."/>
            <person name="Martinez J.M."/>
            <person name="Amin S.A."/>
        </authorList>
    </citation>
    <scope>NUCLEOTIDE SEQUENCE [LARGE SCALE GENOMIC DNA]</scope>
    <source>
        <strain evidence="9 10">CE15</strain>
    </source>
</reference>
<evidence type="ECO:0000259" key="8">
    <source>
        <dbReference type="PROSITE" id="PS52035"/>
    </source>
</evidence>
<evidence type="ECO:0000313" key="10">
    <source>
        <dbReference type="Proteomes" id="UP001382455"/>
    </source>
</evidence>
<dbReference type="Pfam" id="PF00246">
    <property type="entry name" value="Peptidase_M14"/>
    <property type="match status" value="1"/>
</dbReference>
<keyword evidence="3" id="KW-0479">Metal-binding</keyword>
<dbReference type="SMART" id="SM00089">
    <property type="entry name" value="PKD"/>
    <property type="match status" value="2"/>
</dbReference>
<dbReference type="SUPFAM" id="SSF53187">
    <property type="entry name" value="Zn-dependent exopeptidases"/>
    <property type="match status" value="1"/>
</dbReference>
<dbReference type="Gene3D" id="2.60.40.10">
    <property type="entry name" value="Immunoglobulins"/>
    <property type="match status" value="1"/>
</dbReference>
<gene>
    <name evidence="9" type="ORF">WAE96_02115</name>
</gene>
<dbReference type="CDD" id="cd00146">
    <property type="entry name" value="PKD"/>
    <property type="match status" value="1"/>
</dbReference>
<dbReference type="InterPro" id="IPR022409">
    <property type="entry name" value="PKD/Chitinase_dom"/>
</dbReference>
<dbReference type="SUPFAM" id="SSF49299">
    <property type="entry name" value="PKD domain"/>
    <property type="match status" value="2"/>
</dbReference>
<dbReference type="Pfam" id="PF18911">
    <property type="entry name" value="PKD_4"/>
    <property type="match status" value="1"/>
</dbReference>
<dbReference type="PANTHER" id="PTHR11705:SF119">
    <property type="entry name" value="OS02G0119300 PROTEIN"/>
    <property type="match status" value="1"/>
</dbReference>
<dbReference type="PRINTS" id="PR00765">
    <property type="entry name" value="CRBOXYPTASEA"/>
</dbReference>
<dbReference type="InterPro" id="IPR013783">
    <property type="entry name" value="Ig-like_fold"/>
</dbReference>
<keyword evidence="9" id="KW-0378">Hydrolase</keyword>
<dbReference type="PROSITE" id="PS50093">
    <property type="entry name" value="PKD"/>
    <property type="match status" value="2"/>
</dbReference>
<dbReference type="Pfam" id="PF00801">
    <property type="entry name" value="PKD"/>
    <property type="match status" value="1"/>
</dbReference>
<feature type="active site" description="Proton donor/acceptor" evidence="5">
    <location>
        <position position="382"/>
    </location>
</feature>